<dbReference type="Pfam" id="PF01448">
    <property type="entry name" value="ELM2"/>
    <property type="match status" value="1"/>
</dbReference>
<organism evidence="14 15">
    <name type="scientific">Python bivittatus</name>
    <name type="common">Burmese python</name>
    <name type="synonym">Python molurus bivittatus</name>
    <dbReference type="NCBI Taxonomy" id="176946"/>
    <lineage>
        <taxon>Eukaryota</taxon>
        <taxon>Metazoa</taxon>
        <taxon>Chordata</taxon>
        <taxon>Craniata</taxon>
        <taxon>Vertebrata</taxon>
        <taxon>Euteleostomi</taxon>
        <taxon>Lepidosauria</taxon>
        <taxon>Squamata</taxon>
        <taxon>Bifurcata</taxon>
        <taxon>Unidentata</taxon>
        <taxon>Episquamata</taxon>
        <taxon>Toxicofera</taxon>
        <taxon>Serpentes</taxon>
        <taxon>Henophidia</taxon>
        <taxon>Pythonidae</taxon>
        <taxon>Python</taxon>
    </lineage>
</organism>
<dbReference type="Pfam" id="PF00249">
    <property type="entry name" value="Myb_DNA-binding"/>
    <property type="match status" value="1"/>
</dbReference>
<keyword evidence="9" id="KW-0175">Coiled coil</keyword>
<dbReference type="FunFam" id="1.10.10.60:FF:000086">
    <property type="entry name" value="transcriptional-regulating factor 1 isoform X1"/>
    <property type="match status" value="1"/>
</dbReference>
<feature type="region of interest" description="Disordered" evidence="10">
    <location>
        <begin position="34"/>
        <end position="58"/>
    </location>
</feature>
<accession>A0A9F2R042</accession>
<dbReference type="Gene3D" id="1.10.10.60">
    <property type="entry name" value="Homeodomain-like"/>
    <property type="match status" value="1"/>
</dbReference>
<feature type="compositionally biased region" description="Low complexity" evidence="10">
    <location>
        <begin position="309"/>
        <end position="323"/>
    </location>
</feature>
<comment type="subcellular location">
    <subcellularLocation>
        <location evidence="1">Nucleus</location>
    </subcellularLocation>
</comment>
<evidence type="ECO:0000256" key="5">
    <source>
        <dbReference type="ARBA" id="ARBA00023125"/>
    </source>
</evidence>
<feature type="region of interest" description="Disordered" evidence="10">
    <location>
        <begin position="1016"/>
        <end position="1052"/>
    </location>
</feature>
<keyword evidence="14" id="KW-1185">Reference proteome</keyword>
<keyword evidence="8" id="KW-0862">Zinc</keyword>
<evidence type="ECO:0000256" key="10">
    <source>
        <dbReference type="SAM" id="MobiDB-lite"/>
    </source>
</evidence>
<gene>
    <name evidence="15" type="primary">TRERF1</name>
</gene>
<dbReference type="Proteomes" id="UP000695026">
    <property type="component" value="Unplaced"/>
</dbReference>
<dbReference type="KEGG" id="pbi:103052296"/>
<dbReference type="GeneID" id="103052296"/>
<feature type="coiled-coil region" evidence="9">
    <location>
        <begin position="1070"/>
        <end position="1097"/>
    </location>
</feature>
<dbReference type="GO" id="GO:0003714">
    <property type="term" value="F:transcription corepressor activity"/>
    <property type="evidence" value="ECO:0007669"/>
    <property type="project" value="TreeGrafter"/>
</dbReference>
<sequence length="1167" mass="130780">MGDQQTYKTNHVVNNSDNIYYQQQQQHLNPLASANHSYGTSALHTSPDSPLSPSFPHDARENIALNVGPKSLGLMDSPRQADWAHLGSGNHLPVRNSQHVMWSPMGQSELVDGYEHLCSQNNDIRSQKITSGVLHKLDSFAQVFASQNLRIQVNNVSQLIQSQPPVMENAGDSALRQLLSQKPAVEQQLVQRYQQMPQQVHPGFGSAQQKQQMQLMQHQPPLYYDNQQHVAHIPMHSAVHQGQAHLQQMHSQHLLPQQLQQDQYYLQQQPHQGQHRLLVHEMQPQQQQQRQCPMQTAQYYPIQPMMQQLQQQQQQQMQTQLPPYHRDTNQKPLHEPQQYSQDRGNSVQLIQLGAVPPYFYQDQQQSFKHLYPQSILQQQQPPGDASQPDHYQSDGNTQALMDEHLGLPVAEGTEDPAQQGLNSVDSTISQQSLRPPTSVQMSNKRPQQLSPSAVWPQQIQLPETRLPSVSPEQSSACDKEAYIEKSESKSKLTCSVCFKEFKSLPALNGHMRSHGGIRASPIFRQEEGENLPQQHQQEQLPSEVDSFAPIVMPVSVPVKVLSPEPSQQASDGCALAKDKPVSDDEMPVLVRMIYSPKAVSPRTSSDPSRKHHQSITNSEESIKPFQDKKKYRHRPEPLFIPPPSFNLSASHSGATLYQSQLRSPRVLGDHLIDRSHDPPPYTPPPMLSPIRQGSGLFSSVIISSHGTPHPQLPLTPLTPTPRILLCQSNSIDGNSVPVTPRPGEQTIDIEPRINIGSRFQAEIPELKDIALVEKEDHKATLVWKPWPELEDKTFQQRVTNLLNMCCSSILTGGGTNIEYGLHSLFEAKGNIMVALEMLLLLKPKRAKSHPLANYHYAGSDQWTPFERKLFNKALATYGKDFIFVQKMVKSKSVAQCVEYYYTWKKIMHLGRRHRTRHAEVKTECPTSGEDEELEGEEQTEEEKKSVKEDAEIQNSPDPPPVAVASPINPPSLQSLGLPVTSFICEMPDCGAIFSSRQALNGHARIHGGTNPVVKTRCGGPSTKQKLNSQNDYCSVKSSPAHSTTSGETDPPTVFPCKECGKMFFKIKSRNAHMKTHRQQEEQQRQKAQKAAVAAEMAATIARTTGSPGHSLIPLDHLDLIKHVEQADDLDSDVVQELGEVIDNAEVINPSLLLDEEDSELLQDDVEL</sequence>
<keyword evidence="4" id="KW-0805">Transcription regulation</keyword>
<feature type="domain" description="C2H2-type" evidence="11">
    <location>
        <begin position="1054"/>
        <end position="1081"/>
    </location>
</feature>
<feature type="domain" description="C2H2-type" evidence="11">
    <location>
        <begin position="492"/>
        <end position="519"/>
    </location>
</feature>
<dbReference type="InterPro" id="IPR000949">
    <property type="entry name" value="ELM2_dom"/>
</dbReference>
<feature type="compositionally biased region" description="Polar residues" evidence="10">
    <location>
        <begin position="34"/>
        <end position="52"/>
    </location>
</feature>
<dbReference type="InterPro" id="IPR051066">
    <property type="entry name" value="Trans_reg/Corepressor"/>
</dbReference>
<evidence type="ECO:0000256" key="7">
    <source>
        <dbReference type="ARBA" id="ARBA00023242"/>
    </source>
</evidence>
<evidence type="ECO:0000313" key="14">
    <source>
        <dbReference type="Proteomes" id="UP000695026"/>
    </source>
</evidence>
<dbReference type="InterPro" id="IPR013087">
    <property type="entry name" value="Znf_C2H2_type"/>
</dbReference>
<dbReference type="GO" id="GO:0005667">
    <property type="term" value="C:transcription regulator complex"/>
    <property type="evidence" value="ECO:0007669"/>
    <property type="project" value="TreeGrafter"/>
</dbReference>
<dbReference type="InterPro" id="IPR017884">
    <property type="entry name" value="SANT_dom"/>
</dbReference>
<evidence type="ECO:0000256" key="8">
    <source>
        <dbReference type="PROSITE-ProRule" id="PRU00042"/>
    </source>
</evidence>
<dbReference type="SMART" id="SM00717">
    <property type="entry name" value="SANT"/>
    <property type="match status" value="1"/>
</dbReference>
<dbReference type="PANTHER" id="PTHR16089:SF19">
    <property type="entry name" value="TRANSCRIPTIONAL-REGULATING FACTOR 1"/>
    <property type="match status" value="1"/>
</dbReference>
<feature type="region of interest" description="Disordered" evidence="10">
    <location>
        <begin position="376"/>
        <end position="396"/>
    </location>
</feature>
<dbReference type="SMART" id="SM01189">
    <property type="entry name" value="ELM2"/>
    <property type="match status" value="1"/>
</dbReference>
<dbReference type="GO" id="GO:0003677">
    <property type="term" value="F:DNA binding"/>
    <property type="evidence" value="ECO:0007669"/>
    <property type="project" value="UniProtKB-KW"/>
</dbReference>
<dbReference type="GO" id="GO:0006357">
    <property type="term" value="P:regulation of transcription by RNA polymerase II"/>
    <property type="evidence" value="ECO:0007669"/>
    <property type="project" value="TreeGrafter"/>
</dbReference>
<keyword evidence="7" id="KW-0539">Nucleus</keyword>
<feature type="compositionally biased region" description="Polar residues" evidence="10">
    <location>
        <begin position="419"/>
        <end position="455"/>
    </location>
</feature>
<evidence type="ECO:0000256" key="4">
    <source>
        <dbReference type="ARBA" id="ARBA00023015"/>
    </source>
</evidence>
<keyword evidence="5" id="KW-0238">DNA-binding</keyword>
<keyword evidence="2" id="KW-0597">Phosphoprotein</keyword>
<feature type="domain" description="SANT" evidence="13">
    <location>
        <begin position="857"/>
        <end position="908"/>
    </location>
</feature>
<dbReference type="SUPFAM" id="SSF46689">
    <property type="entry name" value="Homeodomain-like"/>
    <property type="match status" value="1"/>
</dbReference>
<evidence type="ECO:0000259" key="12">
    <source>
        <dbReference type="PROSITE" id="PS51156"/>
    </source>
</evidence>
<feature type="domain" description="C2H2-type" evidence="11">
    <location>
        <begin position="982"/>
        <end position="1011"/>
    </location>
</feature>
<feature type="region of interest" description="Disordered" evidence="10">
    <location>
        <begin position="410"/>
        <end position="455"/>
    </location>
</feature>
<dbReference type="OrthoDB" id="10258692at2759"/>
<evidence type="ECO:0000256" key="3">
    <source>
        <dbReference type="ARBA" id="ARBA00022990"/>
    </source>
</evidence>
<feature type="compositionally biased region" description="Polar residues" evidence="10">
    <location>
        <begin position="1021"/>
        <end position="1047"/>
    </location>
</feature>
<dbReference type="SMART" id="SM00355">
    <property type="entry name" value="ZnF_C2H2"/>
    <property type="match status" value="3"/>
</dbReference>
<evidence type="ECO:0000256" key="6">
    <source>
        <dbReference type="ARBA" id="ARBA00023163"/>
    </source>
</evidence>
<dbReference type="GO" id="GO:0008270">
    <property type="term" value="F:zinc ion binding"/>
    <property type="evidence" value="ECO:0007669"/>
    <property type="project" value="UniProtKB-KW"/>
</dbReference>
<keyword evidence="3" id="KW-0007">Acetylation</keyword>
<evidence type="ECO:0000256" key="1">
    <source>
        <dbReference type="ARBA" id="ARBA00004123"/>
    </source>
</evidence>
<protein>
    <submittedName>
        <fullName evidence="15">Transcriptional-regulating factor 1 isoform X4</fullName>
    </submittedName>
</protein>
<dbReference type="RefSeq" id="XP_007432233.1">
    <property type="nucleotide sequence ID" value="XM_007432171.3"/>
</dbReference>
<keyword evidence="8" id="KW-0479">Metal-binding</keyword>
<keyword evidence="8" id="KW-0863">Zinc-finger</keyword>
<keyword evidence="6" id="KW-0804">Transcription</keyword>
<feature type="compositionally biased region" description="Basic and acidic residues" evidence="10">
    <location>
        <begin position="941"/>
        <end position="950"/>
    </location>
</feature>
<dbReference type="GO" id="GO:0000118">
    <property type="term" value="C:histone deacetylase complex"/>
    <property type="evidence" value="ECO:0007669"/>
    <property type="project" value="TreeGrafter"/>
</dbReference>
<dbReference type="CTD" id="55809"/>
<dbReference type="PANTHER" id="PTHR16089">
    <property type="entry name" value="REST COREPRESSOR COREST PROTEIN-RELATED"/>
    <property type="match status" value="1"/>
</dbReference>
<dbReference type="InterPro" id="IPR001005">
    <property type="entry name" value="SANT/Myb"/>
</dbReference>
<evidence type="ECO:0000313" key="15">
    <source>
        <dbReference type="RefSeq" id="XP_007432233.1"/>
    </source>
</evidence>
<proteinExistence type="predicted"/>
<feature type="compositionally biased region" description="Acidic residues" evidence="10">
    <location>
        <begin position="928"/>
        <end position="940"/>
    </location>
</feature>
<dbReference type="PROSITE" id="PS51156">
    <property type="entry name" value="ELM2"/>
    <property type="match status" value="1"/>
</dbReference>
<dbReference type="Pfam" id="PF13912">
    <property type="entry name" value="zf-C2H2_6"/>
    <property type="match status" value="2"/>
</dbReference>
<dbReference type="Gene3D" id="3.30.160.60">
    <property type="entry name" value="Classic Zinc Finger"/>
    <property type="match status" value="1"/>
</dbReference>
<evidence type="ECO:0000259" key="11">
    <source>
        <dbReference type="PROSITE" id="PS50157"/>
    </source>
</evidence>
<dbReference type="PROSITE" id="PS00028">
    <property type="entry name" value="ZINC_FINGER_C2H2_1"/>
    <property type="match status" value="3"/>
</dbReference>
<dbReference type="AlphaFoldDB" id="A0A9F2R042"/>
<feature type="region of interest" description="Disordered" evidence="10">
    <location>
        <begin position="597"/>
        <end position="629"/>
    </location>
</feature>
<feature type="region of interest" description="Disordered" evidence="10">
    <location>
        <begin position="309"/>
        <end position="343"/>
    </location>
</feature>
<feature type="compositionally biased region" description="Basic and acidic residues" evidence="10">
    <location>
        <begin position="324"/>
        <end position="334"/>
    </location>
</feature>
<feature type="domain" description="ELM2" evidence="12">
    <location>
        <begin position="751"/>
        <end position="842"/>
    </location>
</feature>
<evidence type="ECO:0000259" key="13">
    <source>
        <dbReference type="PROSITE" id="PS51293"/>
    </source>
</evidence>
<dbReference type="PROSITE" id="PS51293">
    <property type="entry name" value="SANT"/>
    <property type="match status" value="1"/>
</dbReference>
<feature type="region of interest" description="Disordered" evidence="10">
    <location>
        <begin position="914"/>
        <end position="967"/>
    </location>
</feature>
<dbReference type="InterPro" id="IPR009057">
    <property type="entry name" value="Homeodomain-like_sf"/>
</dbReference>
<reference evidence="15" key="1">
    <citation type="submission" date="2025-08" db="UniProtKB">
        <authorList>
            <consortium name="RefSeq"/>
        </authorList>
    </citation>
    <scope>IDENTIFICATION</scope>
    <source>
        <tissue evidence="15">Liver</tissue>
    </source>
</reference>
<name>A0A9F2R042_PYTBI</name>
<dbReference type="PROSITE" id="PS50157">
    <property type="entry name" value="ZINC_FINGER_C2H2_2"/>
    <property type="match status" value="3"/>
</dbReference>
<evidence type="ECO:0000256" key="2">
    <source>
        <dbReference type="ARBA" id="ARBA00022553"/>
    </source>
</evidence>
<evidence type="ECO:0000256" key="9">
    <source>
        <dbReference type="SAM" id="Coils"/>
    </source>
</evidence>